<evidence type="ECO:0000313" key="2">
    <source>
        <dbReference type="Proteomes" id="UP000578531"/>
    </source>
</evidence>
<reference evidence="1 2" key="1">
    <citation type="journal article" date="2020" name="Genomics">
        <title>Complete, high-quality genomes from long-read metagenomic sequencing of two wolf lichen thalli reveals enigmatic genome architecture.</title>
        <authorList>
            <person name="McKenzie S.K."/>
            <person name="Walston R.F."/>
            <person name="Allen J.L."/>
        </authorList>
    </citation>
    <scope>NUCLEOTIDE SEQUENCE [LARGE SCALE GENOMIC DNA]</scope>
    <source>
        <strain evidence="1">WasteWater2</strain>
    </source>
</reference>
<sequence>MLTTFAALLRASPLQHFHTVDRHLEHRRRHHQSTSINNIANIYCSHVLRPPRRHA</sequence>
<evidence type="ECO:0000313" key="1">
    <source>
        <dbReference type="EMBL" id="KAF6240316.1"/>
    </source>
</evidence>
<name>A0A8H6G4L8_9LECA</name>
<keyword evidence="2" id="KW-1185">Reference proteome</keyword>
<dbReference type="GeneID" id="59283601"/>
<proteinExistence type="predicted"/>
<organism evidence="1 2">
    <name type="scientific">Letharia columbiana</name>
    <dbReference type="NCBI Taxonomy" id="112416"/>
    <lineage>
        <taxon>Eukaryota</taxon>
        <taxon>Fungi</taxon>
        <taxon>Dikarya</taxon>
        <taxon>Ascomycota</taxon>
        <taxon>Pezizomycotina</taxon>
        <taxon>Lecanoromycetes</taxon>
        <taxon>OSLEUM clade</taxon>
        <taxon>Lecanoromycetidae</taxon>
        <taxon>Lecanorales</taxon>
        <taxon>Lecanorineae</taxon>
        <taxon>Parmeliaceae</taxon>
        <taxon>Letharia</taxon>
    </lineage>
</organism>
<protein>
    <submittedName>
        <fullName evidence="1">Uncharacterized protein</fullName>
    </submittedName>
</protein>
<comment type="caution">
    <text evidence="1">The sequence shown here is derived from an EMBL/GenBank/DDBJ whole genome shotgun (WGS) entry which is preliminary data.</text>
</comment>
<dbReference type="EMBL" id="JACCJC010000004">
    <property type="protein sequence ID" value="KAF6240316.1"/>
    <property type="molecule type" value="Genomic_DNA"/>
</dbReference>
<dbReference type="Proteomes" id="UP000578531">
    <property type="component" value="Unassembled WGS sequence"/>
</dbReference>
<dbReference type="RefSeq" id="XP_037169585.1">
    <property type="nucleotide sequence ID" value="XM_037303863.1"/>
</dbReference>
<gene>
    <name evidence="1" type="ORF">HO173_001927</name>
</gene>
<accession>A0A8H6G4L8</accession>
<dbReference type="AlphaFoldDB" id="A0A8H6G4L8"/>